<evidence type="ECO:0000259" key="15">
    <source>
        <dbReference type="Pfam" id="PF08541"/>
    </source>
</evidence>
<dbReference type="SUPFAM" id="SSF53901">
    <property type="entry name" value="Thiolase-like"/>
    <property type="match status" value="1"/>
</dbReference>
<evidence type="ECO:0000256" key="8">
    <source>
        <dbReference type="ARBA" id="ARBA00023160"/>
    </source>
</evidence>
<evidence type="ECO:0000256" key="7">
    <source>
        <dbReference type="ARBA" id="ARBA00023098"/>
    </source>
</evidence>
<protein>
    <recommendedName>
        <fullName evidence="14">Beta-ketoacyl-[acyl-carrier-protein] synthase III</fullName>
        <shortName evidence="14">Beta-ketoacyl-ACP synthase III</shortName>
        <shortName evidence="14">KAS III</shortName>
        <ecNumber evidence="14">2.3.1.180</ecNumber>
    </recommendedName>
    <alternativeName>
        <fullName evidence="14">3-oxoacyl-[acyl-carrier-protein] synthase 3</fullName>
    </alternativeName>
    <alternativeName>
        <fullName evidence="14">3-oxoacyl-[acyl-carrier-protein] synthase III</fullName>
    </alternativeName>
</protein>
<evidence type="ECO:0000256" key="11">
    <source>
        <dbReference type="ARBA" id="ARBA00052407"/>
    </source>
</evidence>
<dbReference type="EMBL" id="QUSM01000008">
    <property type="protein sequence ID" value="RGD73014.1"/>
    <property type="molecule type" value="Genomic_DNA"/>
</dbReference>
<comment type="catalytic activity">
    <reaction evidence="10">
        <text>malonyl-[ACP] + acetyl-CoA + H(+) = 3-oxobutanoyl-[ACP] + CO2 + CoA</text>
        <dbReference type="Rhea" id="RHEA:12080"/>
        <dbReference type="Rhea" id="RHEA-COMP:9623"/>
        <dbReference type="Rhea" id="RHEA-COMP:9625"/>
        <dbReference type="ChEBI" id="CHEBI:15378"/>
        <dbReference type="ChEBI" id="CHEBI:16526"/>
        <dbReference type="ChEBI" id="CHEBI:57287"/>
        <dbReference type="ChEBI" id="CHEBI:57288"/>
        <dbReference type="ChEBI" id="CHEBI:78449"/>
        <dbReference type="ChEBI" id="CHEBI:78450"/>
        <dbReference type="EC" id="2.3.1.180"/>
    </reaction>
    <physiologicalReaction direction="left-to-right" evidence="10">
        <dbReference type="Rhea" id="RHEA:12081"/>
    </physiologicalReaction>
</comment>
<dbReference type="InterPro" id="IPR013747">
    <property type="entry name" value="ACP_syn_III_C"/>
</dbReference>
<evidence type="ECO:0000313" key="18">
    <source>
        <dbReference type="Proteomes" id="UP000261212"/>
    </source>
</evidence>
<gene>
    <name evidence="14" type="primary">fabH</name>
    <name evidence="17" type="ORF">DW687_11145</name>
</gene>
<evidence type="ECO:0000256" key="9">
    <source>
        <dbReference type="ARBA" id="ARBA00023315"/>
    </source>
</evidence>
<dbReference type="FunFam" id="3.40.47.10:FF:000004">
    <property type="entry name" value="3-oxoacyl-[acyl-carrier-protein] synthase 3"/>
    <property type="match status" value="1"/>
</dbReference>
<dbReference type="HAMAP" id="MF_01815">
    <property type="entry name" value="FabH"/>
    <property type="match status" value="1"/>
</dbReference>
<dbReference type="GO" id="GO:0033818">
    <property type="term" value="F:beta-ketoacyl-acyl-carrier-protein synthase III activity"/>
    <property type="evidence" value="ECO:0007669"/>
    <property type="project" value="UniProtKB-UniRule"/>
</dbReference>
<keyword evidence="6 14" id="KW-0276">Fatty acid metabolism</keyword>
<comment type="catalytic activity">
    <reaction evidence="12">
        <text>2-methylpropanoyl-CoA + malonyl-[ACP] + H(+) = 4-methyl-3-oxopentanoyl-[ACP] + CO2 + CoA</text>
        <dbReference type="Rhea" id="RHEA:42268"/>
        <dbReference type="Rhea" id="RHEA-COMP:9623"/>
        <dbReference type="Rhea" id="RHEA-COMP:9940"/>
        <dbReference type="ChEBI" id="CHEBI:15378"/>
        <dbReference type="ChEBI" id="CHEBI:16526"/>
        <dbReference type="ChEBI" id="CHEBI:57287"/>
        <dbReference type="ChEBI" id="CHEBI:57338"/>
        <dbReference type="ChEBI" id="CHEBI:78449"/>
        <dbReference type="ChEBI" id="CHEBI:78820"/>
        <dbReference type="EC" id="2.3.1.300"/>
    </reaction>
    <physiologicalReaction direction="left-to-right" evidence="12">
        <dbReference type="Rhea" id="RHEA:42269"/>
    </physiologicalReaction>
</comment>
<dbReference type="NCBIfam" id="TIGR00747">
    <property type="entry name" value="fabH"/>
    <property type="match status" value="1"/>
</dbReference>
<feature type="active site" evidence="14">
    <location>
        <position position="279"/>
    </location>
</feature>
<dbReference type="GO" id="GO:0006633">
    <property type="term" value="P:fatty acid biosynthetic process"/>
    <property type="evidence" value="ECO:0007669"/>
    <property type="project" value="UniProtKB-UniRule"/>
</dbReference>
<dbReference type="AlphaFoldDB" id="A0A3E3DUP6"/>
<evidence type="ECO:0000256" key="10">
    <source>
        <dbReference type="ARBA" id="ARBA00051096"/>
    </source>
</evidence>
<evidence type="ECO:0000313" key="17">
    <source>
        <dbReference type="EMBL" id="RGD73014.1"/>
    </source>
</evidence>
<dbReference type="GO" id="GO:0005737">
    <property type="term" value="C:cytoplasm"/>
    <property type="evidence" value="ECO:0007669"/>
    <property type="project" value="UniProtKB-SubCell"/>
</dbReference>
<dbReference type="Pfam" id="PF08541">
    <property type="entry name" value="ACP_syn_III_C"/>
    <property type="match status" value="1"/>
</dbReference>
<dbReference type="RefSeq" id="WP_117532776.1">
    <property type="nucleotide sequence ID" value="NZ_QUSM01000008.1"/>
</dbReference>
<comment type="function">
    <text evidence="14">Catalyzes the condensation reaction of fatty acid synthesis by the addition to an acyl acceptor of two carbons from malonyl-ACP. Catalyzes the first condensation reaction which initiates fatty acid synthesis and may therefore play a role in governing the total rate of fatty acid production. Possesses both acetoacetyl-ACP synthase and acetyl transacylase activities. Its substrate specificity determines the biosynthesis of branched-chain and/or straight-chain of fatty acids.</text>
</comment>
<feature type="domain" description="Beta-ketoacyl-[acyl-carrier-protein] synthase III N-terminal" evidence="16">
    <location>
        <begin position="108"/>
        <end position="174"/>
    </location>
</feature>
<feature type="domain" description="Beta-ketoacyl-[acyl-carrier-protein] synthase III C-terminal" evidence="15">
    <location>
        <begin position="233"/>
        <end position="321"/>
    </location>
</feature>
<keyword evidence="14" id="KW-0511">Multifunctional enzyme</keyword>
<comment type="subunit">
    <text evidence="14">Homodimer.</text>
</comment>
<dbReference type="InterPro" id="IPR016039">
    <property type="entry name" value="Thiolase-like"/>
</dbReference>
<dbReference type="InterPro" id="IPR013751">
    <property type="entry name" value="ACP_syn_III_N"/>
</dbReference>
<dbReference type="UniPathway" id="UPA00094"/>
<dbReference type="Gene3D" id="3.40.47.10">
    <property type="match status" value="1"/>
</dbReference>
<evidence type="ECO:0000256" key="5">
    <source>
        <dbReference type="ARBA" id="ARBA00022679"/>
    </source>
</evidence>
<comment type="caution">
    <text evidence="17">The sequence shown here is derived from an EMBL/GenBank/DDBJ whole genome shotgun (WGS) entry which is preliminary data.</text>
</comment>
<evidence type="ECO:0000256" key="14">
    <source>
        <dbReference type="HAMAP-Rule" id="MF_01815"/>
    </source>
</evidence>
<dbReference type="GO" id="GO:0004315">
    <property type="term" value="F:3-oxoacyl-[acyl-carrier-protein] synthase activity"/>
    <property type="evidence" value="ECO:0007669"/>
    <property type="project" value="InterPro"/>
</dbReference>
<evidence type="ECO:0000256" key="4">
    <source>
        <dbReference type="ARBA" id="ARBA00022516"/>
    </source>
</evidence>
<evidence type="ECO:0000256" key="1">
    <source>
        <dbReference type="ARBA" id="ARBA00005194"/>
    </source>
</evidence>
<dbReference type="Proteomes" id="UP000261212">
    <property type="component" value="Unassembled WGS sequence"/>
</dbReference>
<comment type="subcellular location">
    <subcellularLocation>
        <location evidence="14">Cytoplasm</location>
    </subcellularLocation>
</comment>
<keyword evidence="4 14" id="KW-0444">Lipid biosynthesis</keyword>
<feature type="active site" evidence="14">
    <location>
        <position position="249"/>
    </location>
</feature>
<organism evidence="17 18">
    <name type="scientific">Anaerofustis stercorihominis</name>
    <dbReference type="NCBI Taxonomy" id="214853"/>
    <lineage>
        <taxon>Bacteria</taxon>
        <taxon>Bacillati</taxon>
        <taxon>Bacillota</taxon>
        <taxon>Clostridia</taxon>
        <taxon>Eubacteriales</taxon>
        <taxon>Eubacteriaceae</taxon>
        <taxon>Anaerofustis</taxon>
    </lineage>
</organism>
<keyword evidence="3 14" id="KW-0963">Cytoplasm</keyword>
<evidence type="ECO:0000256" key="13">
    <source>
        <dbReference type="ARBA" id="ARBA00052985"/>
    </source>
</evidence>
<comment type="catalytic activity">
    <reaction evidence="13">
        <text>3-methylbutanoyl-CoA + malonyl-[ACP] + H(+) = 5-methyl-3-oxohexanoyl-[ACP] + CO2 + CoA</text>
        <dbReference type="Rhea" id="RHEA:42272"/>
        <dbReference type="Rhea" id="RHEA-COMP:9623"/>
        <dbReference type="Rhea" id="RHEA-COMP:9941"/>
        <dbReference type="ChEBI" id="CHEBI:15378"/>
        <dbReference type="ChEBI" id="CHEBI:16526"/>
        <dbReference type="ChEBI" id="CHEBI:57287"/>
        <dbReference type="ChEBI" id="CHEBI:57345"/>
        <dbReference type="ChEBI" id="CHEBI:78449"/>
        <dbReference type="ChEBI" id="CHEBI:78822"/>
        <dbReference type="EC" id="2.3.1.300"/>
    </reaction>
    <physiologicalReaction direction="left-to-right" evidence="13">
        <dbReference type="Rhea" id="RHEA:42273"/>
    </physiologicalReaction>
</comment>
<dbReference type="CDD" id="cd00830">
    <property type="entry name" value="KAS_III"/>
    <property type="match status" value="1"/>
</dbReference>
<accession>A0A3E3DUP6</accession>
<dbReference type="Pfam" id="PF08545">
    <property type="entry name" value="ACP_syn_III"/>
    <property type="match status" value="1"/>
</dbReference>
<feature type="active site" evidence="14">
    <location>
        <position position="114"/>
    </location>
</feature>
<proteinExistence type="inferred from homology"/>
<evidence type="ECO:0000256" key="2">
    <source>
        <dbReference type="ARBA" id="ARBA00008642"/>
    </source>
</evidence>
<dbReference type="InterPro" id="IPR004655">
    <property type="entry name" value="FabH"/>
</dbReference>
<name>A0A3E3DUP6_9FIRM</name>
<dbReference type="PANTHER" id="PTHR34069:SF2">
    <property type="entry name" value="BETA-KETOACYL-[ACYL-CARRIER-PROTEIN] SYNTHASE III"/>
    <property type="match status" value="1"/>
</dbReference>
<keyword evidence="5 14" id="KW-0808">Transferase</keyword>
<keyword evidence="8 14" id="KW-0275">Fatty acid biosynthesis</keyword>
<keyword evidence="9 14" id="KW-0012">Acyltransferase</keyword>
<evidence type="ECO:0000256" key="3">
    <source>
        <dbReference type="ARBA" id="ARBA00022490"/>
    </source>
</evidence>
<comment type="domain">
    <text evidence="14">The last Arg residue of the ACP-binding site is essential for the weak association between ACP/AcpP and FabH.</text>
</comment>
<reference evidence="17 18" key="1">
    <citation type="submission" date="2018-08" db="EMBL/GenBank/DDBJ databases">
        <title>A genome reference for cultivated species of the human gut microbiota.</title>
        <authorList>
            <person name="Zou Y."/>
            <person name="Xue W."/>
            <person name="Luo G."/>
        </authorList>
    </citation>
    <scope>NUCLEOTIDE SEQUENCE [LARGE SCALE GENOMIC DNA]</scope>
    <source>
        <strain evidence="17 18">AM25-6</strain>
    </source>
</reference>
<evidence type="ECO:0000256" key="12">
    <source>
        <dbReference type="ARBA" id="ARBA00052467"/>
    </source>
</evidence>
<evidence type="ECO:0000256" key="6">
    <source>
        <dbReference type="ARBA" id="ARBA00022832"/>
    </source>
</evidence>
<comment type="catalytic activity">
    <reaction evidence="11">
        <text>(2S)-2-methylbutanoyl-CoA + malonyl-[ACP] + H(+) = (4S)-4-methyl-3-oxohexanoyl-[ACP] + CO2 + CoA</text>
        <dbReference type="Rhea" id="RHEA:42276"/>
        <dbReference type="Rhea" id="RHEA-COMP:9623"/>
        <dbReference type="Rhea" id="RHEA-COMP:17148"/>
        <dbReference type="ChEBI" id="CHEBI:15378"/>
        <dbReference type="ChEBI" id="CHEBI:16526"/>
        <dbReference type="ChEBI" id="CHEBI:57287"/>
        <dbReference type="ChEBI" id="CHEBI:78449"/>
        <dbReference type="ChEBI" id="CHEBI:88166"/>
        <dbReference type="ChEBI" id="CHEBI:167462"/>
        <dbReference type="EC" id="2.3.1.300"/>
    </reaction>
    <physiologicalReaction direction="left-to-right" evidence="11">
        <dbReference type="Rhea" id="RHEA:42277"/>
    </physiologicalReaction>
</comment>
<dbReference type="GO" id="GO:0044550">
    <property type="term" value="P:secondary metabolite biosynthetic process"/>
    <property type="evidence" value="ECO:0007669"/>
    <property type="project" value="TreeGrafter"/>
</dbReference>
<comment type="pathway">
    <text evidence="1 14">Lipid metabolism; fatty acid biosynthesis.</text>
</comment>
<dbReference type="PANTHER" id="PTHR34069">
    <property type="entry name" value="3-OXOACYL-[ACYL-CARRIER-PROTEIN] SYNTHASE 3"/>
    <property type="match status" value="1"/>
</dbReference>
<dbReference type="NCBIfam" id="NF006829">
    <property type="entry name" value="PRK09352.1"/>
    <property type="match status" value="1"/>
</dbReference>
<evidence type="ECO:0000259" key="16">
    <source>
        <dbReference type="Pfam" id="PF08545"/>
    </source>
</evidence>
<dbReference type="EC" id="2.3.1.180" evidence="14"/>
<sequence length="322" mass="35688">MNNRKILGYGYYIPKNMITNHDLEKIVDTSDEWIKSRSGIETRYISSDENTSDISYNAAIKAIDDAGIKNEDIDLIICATCTPDNLTPSTACLIQEKLGLNDKHVIAFDISAACSGFLYAMQVASMMLMEYKCALIIGAETLSKVIDWSDRNTCVLFGDGAGAVIMKRENINKNMFFYANSEGDNEGKLRIKGPSLKEPLKNELREIGHIEMAGNDVFRFAVRAMSEALIKVLEKADKTIDDIDLFIPHQANYRIIKHVIRKLKIDESKLYINLNNYGNTSAASVAIALAEAKEKGLIKEGAKIVLIGFGAGFTYASGYIEI</sequence>
<feature type="region of interest" description="ACP-binding" evidence="14">
    <location>
        <begin position="250"/>
        <end position="254"/>
    </location>
</feature>
<keyword evidence="7 14" id="KW-0443">Lipid metabolism</keyword>
<comment type="similarity">
    <text evidence="2 14">Belongs to the thiolase-like superfamily. FabH family.</text>
</comment>